<dbReference type="Pfam" id="PF01471">
    <property type="entry name" value="PG_binding_1"/>
    <property type="match status" value="1"/>
</dbReference>
<dbReference type="Gene3D" id="1.10.101.10">
    <property type="entry name" value="PGBD-like superfamily/PGBD"/>
    <property type="match status" value="1"/>
</dbReference>
<gene>
    <name evidence="2" type="ORF">MNBD_DELTA01-215</name>
</gene>
<reference evidence="2" key="1">
    <citation type="submission" date="2018-06" db="EMBL/GenBank/DDBJ databases">
        <authorList>
            <person name="Zhirakovskaya E."/>
        </authorList>
    </citation>
    <scope>NUCLEOTIDE SEQUENCE</scope>
</reference>
<evidence type="ECO:0000313" key="2">
    <source>
        <dbReference type="EMBL" id="VAV85110.1"/>
    </source>
</evidence>
<dbReference type="SUPFAM" id="SSF47090">
    <property type="entry name" value="PGBD-like"/>
    <property type="match status" value="1"/>
</dbReference>
<evidence type="ECO:0000259" key="1">
    <source>
        <dbReference type="Pfam" id="PF01471"/>
    </source>
</evidence>
<protein>
    <recommendedName>
        <fullName evidence="1">Peptidoglycan binding-like domain-containing protein</fullName>
    </recommendedName>
</protein>
<dbReference type="InterPro" id="IPR036366">
    <property type="entry name" value="PGBDSf"/>
</dbReference>
<accession>A0A3B0QUP1</accession>
<dbReference type="InterPro" id="IPR036365">
    <property type="entry name" value="PGBD-like_sf"/>
</dbReference>
<feature type="domain" description="Peptidoglycan binding-like" evidence="1">
    <location>
        <begin position="58"/>
        <end position="111"/>
    </location>
</feature>
<dbReference type="EMBL" id="UOEA01000081">
    <property type="protein sequence ID" value="VAV85110.1"/>
    <property type="molecule type" value="Genomic_DNA"/>
</dbReference>
<sequence>MVNKTSYILVVTITCFLASTLFMNCFLVVPEALAGEGFYRSPSSREIKEEQMRSRFNLIKAVQHKLNVKGYDAGPVDGFMGPKTEDALTAFQKENGLISDGTIRRQTLKALGLVQ</sequence>
<dbReference type="AlphaFoldDB" id="A0A3B0QUP1"/>
<proteinExistence type="predicted"/>
<organism evidence="2">
    <name type="scientific">hydrothermal vent metagenome</name>
    <dbReference type="NCBI Taxonomy" id="652676"/>
    <lineage>
        <taxon>unclassified sequences</taxon>
        <taxon>metagenomes</taxon>
        <taxon>ecological metagenomes</taxon>
    </lineage>
</organism>
<dbReference type="InterPro" id="IPR002477">
    <property type="entry name" value="Peptidoglycan-bd-like"/>
</dbReference>
<name>A0A3B0QUP1_9ZZZZ</name>